<feature type="transmembrane region" description="Helical" evidence="1">
    <location>
        <begin position="357"/>
        <end position="378"/>
    </location>
</feature>
<keyword evidence="3" id="KW-1185">Reference proteome</keyword>
<organism evidence="2 3">
    <name type="scientific">Pontibacillus chungwhensis BH030062</name>
    <dbReference type="NCBI Taxonomy" id="1385513"/>
    <lineage>
        <taxon>Bacteria</taxon>
        <taxon>Bacillati</taxon>
        <taxon>Bacillota</taxon>
        <taxon>Bacilli</taxon>
        <taxon>Bacillales</taxon>
        <taxon>Bacillaceae</taxon>
        <taxon>Pontibacillus</taxon>
    </lineage>
</organism>
<feature type="transmembrane region" description="Helical" evidence="1">
    <location>
        <begin position="314"/>
        <end position="337"/>
    </location>
</feature>
<feature type="transmembrane region" description="Helical" evidence="1">
    <location>
        <begin position="249"/>
        <end position="266"/>
    </location>
</feature>
<evidence type="ECO:0000313" key="3">
    <source>
        <dbReference type="Proteomes" id="UP000030153"/>
    </source>
</evidence>
<keyword evidence="1" id="KW-0472">Membrane</keyword>
<feature type="transmembrane region" description="Helical" evidence="1">
    <location>
        <begin position="116"/>
        <end position="134"/>
    </location>
</feature>
<evidence type="ECO:0008006" key="4">
    <source>
        <dbReference type="Google" id="ProtNLM"/>
    </source>
</evidence>
<gene>
    <name evidence="2" type="ORF">N780_02990</name>
</gene>
<keyword evidence="1" id="KW-1133">Transmembrane helix</keyword>
<proteinExistence type="predicted"/>
<name>A0A0A2US83_9BACI</name>
<evidence type="ECO:0000313" key="2">
    <source>
        <dbReference type="EMBL" id="KGP90789.1"/>
    </source>
</evidence>
<evidence type="ECO:0000256" key="1">
    <source>
        <dbReference type="SAM" id="Phobius"/>
    </source>
</evidence>
<dbReference type="eggNOG" id="COG1994">
    <property type="taxonomic scope" value="Bacteria"/>
</dbReference>
<dbReference type="RefSeq" id="WP_036784775.1">
    <property type="nucleotide sequence ID" value="NZ_AVBG01000010.1"/>
</dbReference>
<comment type="caution">
    <text evidence="2">The sequence shown here is derived from an EMBL/GenBank/DDBJ whole genome shotgun (WGS) entry which is preliminary data.</text>
</comment>
<keyword evidence="1" id="KW-0812">Transmembrane</keyword>
<dbReference type="Proteomes" id="UP000030153">
    <property type="component" value="Unassembled WGS sequence"/>
</dbReference>
<dbReference type="STRING" id="1385513.N780_02990"/>
<reference evidence="2 3" key="1">
    <citation type="submission" date="2013-08" db="EMBL/GenBank/DDBJ databases">
        <title>Genome of Pontibacillus chungwhensis.</title>
        <authorList>
            <person name="Wang Q."/>
            <person name="Wang G."/>
        </authorList>
    </citation>
    <scope>NUCLEOTIDE SEQUENCE [LARGE SCALE GENOMIC DNA]</scope>
    <source>
        <strain evidence="2 3">BH030062</strain>
    </source>
</reference>
<feature type="transmembrane region" description="Helical" evidence="1">
    <location>
        <begin position="224"/>
        <end position="242"/>
    </location>
</feature>
<feature type="transmembrane region" description="Helical" evidence="1">
    <location>
        <begin position="154"/>
        <end position="175"/>
    </location>
</feature>
<dbReference type="EMBL" id="AVBG01000010">
    <property type="protein sequence ID" value="KGP90789.1"/>
    <property type="molecule type" value="Genomic_DNA"/>
</dbReference>
<dbReference type="OrthoDB" id="140324at2"/>
<accession>A0A0A2US83</accession>
<dbReference type="AlphaFoldDB" id="A0A0A2US83"/>
<protein>
    <recommendedName>
        <fullName evidence="4">Peptidase</fullName>
    </recommendedName>
</protein>
<sequence>MGNLVKEHCLDCTHLSIQQDGEEYTIGDPVLGEFIRVPDVAADVVRGFDGEKTIEEVKESVEAKYGEEVDVLDFAETLLEMGLILKINGVVLNEEVDREVNPRLQKAGSILFSKPLMMFYTLSAVAAVFLIAYSPSLFPSFRDVFLFESVGLSAILILLTISAATIIHEFAHVLAANRLGVKTKVQLNLRMIFLVAETDMSGLWSREKKERYTPYLAGMAWDGVMILACLLVQLFVPIAFIVSFAQMVTFFLLFGVISQFVIFLRTDMYFVLINWVNTSALHEHSLVLLQKIFLRKRQDEWQRLAPHEKKHAKWFSVLYMFGGAVATFLFVYFQILPSLYGLQQAFENMTQHTFTNLYFWDGILVIVALLIQVAAWLIGLRTARQERQSNQAVSA</sequence>